<dbReference type="EMBL" id="MNCJ02000317">
    <property type="protein sequence ID" value="KAF5817781.1"/>
    <property type="molecule type" value="Genomic_DNA"/>
</dbReference>
<keyword evidence="12" id="KW-0618">Plastoquinone</keyword>
<keyword evidence="13" id="KW-1278">Translocase</keyword>
<evidence type="ECO:0000256" key="2">
    <source>
        <dbReference type="ARBA" id="ARBA00004454"/>
    </source>
</evidence>
<comment type="catalytic activity">
    <reaction evidence="21">
        <text>a plastoquinone + NADH + (n+1) H(+)(in) = a plastoquinol + NAD(+) + n H(+)(out)</text>
        <dbReference type="Rhea" id="RHEA:42608"/>
        <dbReference type="Rhea" id="RHEA-COMP:9561"/>
        <dbReference type="Rhea" id="RHEA-COMP:9562"/>
        <dbReference type="ChEBI" id="CHEBI:15378"/>
        <dbReference type="ChEBI" id="CHEBI:17757"/>
        <dbReference type="ChEBI" id="CHEBI:57540"/>
        <dbReference type="ChEBI" id="CHEBI:57945"/>
        <dbReference type="ChEBI" id="CHEBI:62192"/>
    </reaction>
</comment>
<keyword evidence="6" id="KW-0813">Transport</keyword>
<evidence type="ECO:0000256" key="5">
    <source>
        <dbReference type="ARBA" id="ARBA00018131"/>
    </source>
</evidence>
<evidence type="ECO:0000256" key="8">
    <source>
        <dbReference type="ARBA" id="ARBA00022640"/>
    </source>
</evidence>
<name>A0A251VEM5_HELAN</name>
<keyword evidence="11" id="KW-0521">NADP</keyword>
<dbReference type="InterPro" id="IPR042106">
    <property type="entry name" value="Nuo/plastoQ_OxRdtase_6_NuoJ"/>
</dbReference>
<evidence type="ECO:0000256" key="11">
    <source>
        <dbReference type="ARBA" id="ARBA00022857"/>
    </source>
</evidence>
<comment type="similarity">
    <text evidence="3">Belongs to the complex I subunit 6 family.</text>
</comment>
<keyword evidence="8" id="KW-0934">Plastid</keyword>
<gene>
    <name evidence="24" type="ORF">HannXRQ_Chr02g0037971</name>
    <name evidence="23" type="ORF">HanXRQr2_Chr02g0057071</name>
</gene>
<evidence type="ECO:0000256" key="22">
    <source>
        <dbReference type="SAM" id="Phobius"/>
    </source>
</evidence>
<keyword evidence="24" id="KW-0830">Ubiquinone</keyword>
<organism evidence="24 25">
    <name type="scientific">Helianthus annuus</name>
    <name type="common">Common sunflower</name>
    <dbReference type="NCBI Taxonomy" id="4232"/>
    <lineage>
        <taxon>Eukaryota</taxon>
        <taxon>Viridiplantae</taxon>
        <taxon>Streptophyta</taxon>
        <taxon>Embryophyta</taxon>
        <taxon>Tracheophyta</taxon>
        <taxon>Spermatophyta</taxon>
        <taxon>Magnoliopsida</taxon>
        <taxon>eudicotyledons</taxon>
        <taxon>Gunneridae</taxon>
        <taxon>Pentapetalae</taxon>
        <taxon>asterids</taxon>
        <taxon>campanulids</taxon>
        <taxon>Asterales</taxon>
        <taxon>Asteraceae</taxon>
        <taxon>Asteroideae</taxon>
        <taxon>Heliantheae alliance</taxon>
        <taxon>Heliantheae</taxon>
        <taxon>Helianthus</taxon>
    </lineage>
</organism>
<dbReference type="AlphaFoldDB" id="A0A251VEM5"/>
<evidence type="ECO:0000313" key="25">
    <source>
        <dbReference type="Proteomes" id="UP000215914"/>
    </source>
</evidence>
<evidence type="ECO:0000256" key="1">
    <source>
        <dbReference type="ARBA" id="ARBA00004059"/>
    </source>
</evidence>
<comment type="function">
    <text evidence="1">NDH shuttles electrons from NAD(P)H:plastoquinone, via FMN and iron-sulfur (Fe-S) centers, to quinones in the photosynthetic chain and possibly in a chloroplast respiratory chain. The immediate electron acceptor for the enzyme in this species is believed to be plastoquinone. Couples the redox reaction to proton translocation, and thus conserves the redox energy in a proton gradient.</text>
</comment>
<dbReference type="InterPro" id="IPR001457">
    <property type="entry name" value="NADH_UbQ/plastoQ_OxRdtase_su6"/>
</dbReference>
<evidence type="ECO:0000256" key="4">
    <source>
        <dbReference type="ARBA" id="ARBA00011199"/>
    </source>
</evidence>
<evidence type="ECO:0000256" key="18">
    <source>
        <dbReference type="ARBA" id="ARBA00029875"/>
    </source>
</evidence>
<reference evidence="24" key="2">
    <citation type="submission" date="2017-02" db="EMBL/GenBank/DDBJ databases">
        <title>Sunflower complete genome.</title>
        <authorList>
            <person name="Langlade N."/>
            <person name="Munos S."/>
        </authorList>
    </citation>
    <scope>NUCLEOTIDE SEQUENCE [LARGE SCALE GENOMIC DNA]</scope>
    <source>
        <tissue evidence="24">Leaves</tissue>
    </source>
</reference>
<dbReference type="Proteomes" id="UP000215914">
    <property type="component" value="Chromosome 2"/>
</dbReference>
<dbReference type="Pfam" id="PF00499">
    <property type="entry name" value="Oxidored_q3"/>
    <property type="match status" value="1"/>
</dbReference>
<feature type="transmembrane region" description="Helical" evidence="22">
    <location>
        <begin position="6"/>
        <end position="30"/>
    </location>
</feature>
<evidence type="ECO:0000256" key="9">
    <source>
        <dbReference type="ARBA" id="ARBA00022692"/>
    </source>
</evidence>
<comment type="catalytic activity">
    <reaction evidence="20">
        <text>a plastoquinone + NADPH + (n+1) H(+)(in) = a plastoquinol + NADP(+) + n H(+)(out)</text>
        <dbReference type="Rhea" id="RHEA:42612"/>
        <dbReference type="Rhea" id="RHEA-COMP:9561"/>
        <dbReference type="Rhea" id="RHEA-COMP:9562"/>
        <dbReference type="ChEBI" id="CHEBI:15378"/>
        <dbReference type="ChEBI" id="CHEBI:17757"/>
        <dbReference type="ChEBI" id="CHEBI:57783"/>
        <dbReference type="ChEBI" id="CHEBI:58349"/>
        <dbReference type="ChEBI" id="CHEBI:62192"/>
    </reaction>
</comment>
<evidence type="ECO:0000256" key="20">
    <source>
        <dbReference type="ARBA" id="ARBA00047726"/>
    </source>
</evidence>
<keyword evidence="7" id="KW-0150">Chloroplast</keyword>
<dbReference type="PANTHER" id="PTHR48479">
    <property type="entry name" value="NAD(P)H-QUINONE OXIDOREDUCTASE SUBUNIT 6, CHLOROPLASTIC"/>
    <property type="match status" value="1"/>
</dbReference>
<evidence type="ECO:0000256" key="7">
    <source>
        <dbReference type="ARBA" id="ARBA00022528"/>
    </source>
</evidence>
<evidence type="ECO:0000256" key="17">
    <source>
        <dbReference type="ARBA" id="ARBA00023136"/>
    </source>
</evidence>
<dbReference type="Gene3D" id="1.20.120.1200">
    <property type="entry name" value="NADH-ubiquinone/plastoquinone oxidoreductase chain 6, subunit NuoJ"/>
    <property type="match status" value="1"/>
</dbReference>
<dbReference type="PANTHER" id="PTHR48479:SF1">
    <property type="entry name" value="NAD(P)H-QUINONE OXIDOREDUCTASE SUBUNIT 6, CHLOROPLASTIC"/>
    <property type="match status" value="1"/>
</dbReference>
<reference evidence="23 25" key="1">
    <citation type="journal article" date="2017" name="Nature">
        <title>The sunflower genome provides insights into oil metabolism, flowering and Asterid evolution.</title>
        <authorList>
            <person name="Badouin H."/>
            <person name="Gouzy J."/>
            <person name="Grassa C.J."/>
            <person name="Murat F."/>
            <person name="Staton S.E."/>
            <person name="Cottret L."/>
            <person name="Lelandais-Briere C."/>
            <person name="Owens G.L."/>
            <person name="Carrere S."/>
            <person name="Mayjonade B."/>
            <person name="Legrand L."/>
            <person name="Gill N."/>
            <person name="Kane N.C."/>
            <person name="Bowers J.E."/>
            <person name="Hubner S."/>
            <person name="Bellec A."/>
            <person name="Berard A."/>
            <person name="Berges H."/>
            <person name="Blanchet N."/>
            <person name="Boniface M.C."/>
            <person name="Brunel D."/>
            <person name="Catrice O."/>
            <person name="Chaidir N."/>
            <person name="Claudel C."/>
            <person name="Donnadieu C."/>
            <person name="Faraut T."/>
            <person name="Fievet G."/>
            <person name="Helmstetter N."/>
            <person name="King M."/>
            <person name="Knapp S.J."/>
            <person name="Lai Z."/>
            <person name="Le Paslier M.C."/>
            <person name="Lippi Y."/>
            <person name="Lorenzon L."/>
            <person name="Mandel J.R."/>
            <person name="Marage G."/>
            <person name="Marchand G."/>
            <person name="Marquand E."/>
            <person name="Bret-Mestries E."/>
            <person name="Morien E."/>
            <person name="Nambeesan S."/>
            <person name="Nguyen T."/>
            <person name="Pegot-Espagnet P."/>
            <person name="Pouilly N."/>
            <person name="Raftis F."/>
            <person name="Sallet E."/>
            <person name="Schiex T."/>
            <person name="Thomas J."/>
            <person name="Vandecasteele C."/>
            <person name="Vares D."/>
            <person name="Vear F."/>
            <person name="Vautrin S."/>
            <person name="Crespi M."/>
            <person name="Mangin B."/>
            <person name="Burke J.M."/>
            <person name="Salse J."/>
            <person name="Munos S."/>
            <person name="Vincourt P."/>
            <person name="Rieseberg L.H."/>
            <person name="Langlade N.B."/>
        </authorList>
    </citation>
    <scope>NUCLEOTIDE SEQUENCE [LARGE SCALE GENOMIC DNA]</scope>
    <source>
        <strain evidence="25">cv. SF193</strain>
        <tissue evidence="23">Leaves</tissue>
    </source>
</reference>
<evidence type="ECO:0000256" key="3">
    <source>
        <dbReference type="ARBA" id="ARBA00005698"/>
    </source>
</evidence>
<evidence type="ECO:0000313" key="23">
    <source>
        <dbReference type="EMBL" id="KAF5817781.1"/>
    </source>
</evidence>
<protein>
    <recommendedName>
        <fullName evidence="5">NAD(P)H-quinone oxidoreductase subunit 6, chloroplastic</fullName>
    </recommendedName>
    <alternativeName>
        <fullName evidence="19">NAD(P)H dehydrogenase subunit 6</fullName>
    </alternativeName>
    <alternativeName>
        <fullName evidence="18">NADH-plastoquinone oxidoreductase subunit 6</fullName>
    </alternativeName>
</protein>
<dbReference type="STRING" id="4232.A0A251VEM5"/>
<evidence type="ECO:0000256" key="16">
    <source>
        <dbReference type="ARBA" id="ARBA00023078"/>
    </source>
</evidence>
<keyword evidence="15" id="KW-0520">NAD</keyword>
<sequence length="83" mass="8900">MELPGLIRDIFLDFLGLSLILGGVGVVLLANPIYSALSLELVFVCISLFDILSNSHFVAAAQLLIYVGVINVLIIFVVILING</sequence>
<dbReference type="InParanoid" id="A0A251VEM5"/>
<evidence type="ECO:0000256" key="15">
    <source>
        <dbReference type="ARBA" id="ARBA00023027"/>
    </source>
</evidence>
<keyword evidence="14 22" id="KW-1133">Transmembrane helix</keyword>
<evidence type="ECO:0000256" key="19">
    <source>
        <dbReference type="ARBA" id="ARBA00031648"/>
    </source>
</evidence>
<dbReference type="InterPro" id="IPR050290">
    <property type="entry name" value="NAD(P)H-Q_Oxidoreduct_6"/>
</dbReference>
<evidence type="ECO:0000256" key="21">
    <source>
        <dbReference type="ARBA" id="ARBA00048026"/>
    </source>
</evidence>
<proteinExistence type="inferred from homology"/>
<evidence type="ECO:0000256" key="12">
    <source>
        <dbReference type="ARBA" id="ARBA00022957"/>
    </source>
</evidence>
<dbReference type="EMBL" id="CM007891">
    <property type="protein sequence ID" value="OTG33739.1"/>
    <property type="molecule type" value="Genomic_DNA"/>
</dbReference>
<comment type="subcellular location">
    <subcellularLocation>
        <location evidence="2">Plastid</location>
        <location evidence="2">Chloroplast thylakoid membrane</location>
        <topology evidence="2">Multi-pass membrane protein</topology>
    </subcellularLocation>
</comment>
<dbReference type="GO" id="GO:0048038">
    <property type="term" value="F:quinone binding"/>
    <property type="evidence" value="ECO:0007669"/>
    <property type="project" value="UniProtKB-KW"/>
</dbReference>
<keyword evidence="9 22" id="KW-0812">Transmembrane</keyword>
<accession>A0A251VEM5</accession>
<evidence type="ECO:0000256" key="6">
    <source>
        <dbReference type="ARBA" id="ARBA00022448"/>
    </source>
</evidence>
<dbReference type="GO" id="GO:0008137">
    <property type="term" value="F:NADH dehydrogenase (ubiquinone) activity"/>
    <property type="evidence" value="ECO:0007669"/>
    <property type="project" value="InterPro"/>
</dbReference>
<evidence type="ECO:0000256" key="10">
    <source>
        <dbReference type="ARBA" id="ARBA00022719"/>
    </source>
</evidence>
<evidence type="ECO:0000256" key="14">
    <source>
        <dbReference type="ARBA" id="ARBA00022989"/>
    </source>
</evidence>
<keyword evidence="10" id="KW-0874">Quinone</keyword>
<feature type="transmembrane region" description="Helical" evidence="22">
    <location>
        <begin position="63"/>
        <end position="81"/>
    </location>
</feature>
<keyword evidence="17 22" id="KW-0472">Membrane</keyword>
<evidence type="ECO:0000256" key="13">
    <source>
        <dbReference type="ARBA" id="ARBA00022967"/>
    </source>
</evidence>
<evidence type="ECO:0000313" key="24">
    <source>
        <dbReference type="EMBL" id="OTG33739.1"/>
    </source>
</evidence>
<dbReference type="GO" id="GO:0009535">
    <property type="term" value="C:chloroplast thylakoid membrane"/>
    <property type="evidence" value="ECO:0007669"/>
    <property type="project" value="UniProtKB-SubCell"/>
</dbReference>
<dbReference type="Gramene" id="mRNA:HanXRQr2_Chr02g0057071">
    <property type="protein sequence ID" value="CDS:HanXRQr2_Chr02g0057071.1"/>
    <property type="gene ID" value="HanXRQr2_Chr02g0057071"/>
</dbReference>
<keyword evidence="16" id="KW-0793">Thylakoid</keyword>
<feature type="transmembrane region" description="Helical" evidence="22">
    <location>
        <begin position="37"/>
        <end position="57"/>
    </location>
</feature>
<keyword evidence="25" id="KW-1185">Reference proteome</keyword>
<reference evidence="23" key="3">
    <citation type="submission" date="2020-06" db="EMBL/GenBank/DDBJ databases">
        <title>Helianthus annuus Genome sequencing and assembly Release 2.</title>
        <authorList>
            <person name="Gouzy J."/>
            <person name="Langlade N."/>
            <person name="Munos S."/>
        </authorList>
    </citation>
    <scope>NUCLEOTIDE SEQUENCE</scope>
    <source>
        <tissue evidence="23">Leaves</tissue>
    </source>
</reference>
<comment type="subunit">
    <text evidence="4">NDH is composed of at least 16 different subunits, 5 of which are encoded in the nucleus.</text>
</comment>